<proteinExistence type="predicted"/>
<sequence length="52" mass="5848">MYSTEQRKLAIEIYIKFDLSAADIVAQLPPLREVARPADWPASWSMVPGEGE</sequence>
<dbReference type="Proteomes" id="UP001332931">
    <property type="component" value="Unassembled WGS sequence"/>
</dbReference>
<gene>
    <name evidence="1" type="ORF">VXJ25_04855</name>
</gene>
<evidence type="ECO:0000313" key="2">
    <source>
        <dbReference type="Proteomes" id="UP001332931"/>
    </source>
</evidence>
<reference evidence="1 2" key="1">
    <citation type="submission" date="2024-01" db="EMBL/GenBank/DDBJ databases">
        <title>Description of Olsenella sp. nov., isolated from pig feces.</title>
        <authorList>
            <person name="Chang Y.-H."/>
        </authorList>
    </citation>
    <scope>NUCLEOTIDE SEQUENCE [LARGE SCALE GENOMIC DNA]</scope>
    <source>
        <strain evidence="1 2">YH-ols2223</strain>
    </source>
</reference>
<dbReference type="RefSeq" id="WP_330958081.1">
    <property type="nucleotide sequence ID" value="NZ_JAZGJQ010000003.1"/>
</dbReference>
<protein>
    <recommendedName>
        <fullName evidence="3">Transposase</fullName>
    </recommendedName>
</protein>
<dbReference type="EMBL" id="JAZGJQ010000003">
    <property type="protein sequence ID" value="MEE6147319.1"/>
    <property type="molecule type" value="Genomic_DNA"/>
</dbReference>
<accession>A0ABU7R9P4</accession>
<name>A0ABU7R9P4_9ACTN</name>
<keyword evidence="2" id="KW-1185">Reference proteome</keyword>
<organism evidence="1 2">
    <name type="scientific">Olsenella absiana</name>
    <dbReference type="NCBI Taxonomy" id="3115222"/>
    <lineage>
        <taxon>Bacteria</taxon>
        <taxon>Bacillati</taxon>
        <taxon>Actinomycetota</taxon>
        <taxon>Coriobacteriia</taxon>
        <taxon>Coriobacteriales</taxon>
        <taxon>Atopobiaceae</taxon>
        <taxon>Olsenella</taxon>
    </lineage>
</organism>
<evidence type="ECO:0000313" key="1">
    <source>
        <dbReference type="EMBL" id="MEE6147319.1"/>
    </source>
</evidence>
<evidence type="ECO:0008006" key="3">
    <source>
        <dbReference type="Google" id="ProtNLM"/>
    </source>
</evidence>
<comment type="caution">
    <text evidence="1">The sequence shown here is derived from an EMBL/GenBank/DDBJ whole genome shotgun (WGS) entry which is preliminary data.</text>
</comment>